<evidence type="ECO:0000313" key="2">
    <source>
        <dbReference type="Proteomes" id="UP000381260"/>
    </source>
</evidence>
<accession>A0A5Q2VIZ7</accession>
<protein>
    <submittedName>
        <fullName evidence="1">Uncharacterized protein</fullName>
    </submittedName>
</protein>
<sequence length="59" mass="6605">MISNKQLLELLPIDGRMVIEVKSGEIISIVTIPNDHLIASLDVLRELLERAGYVVHEPL</sequence>
<name>A0A5Q2VIZ7_SERPR</name>
<dbReference type="Proteomes" id="UP000381260">
    <property type="component" value="Chromosome"/>
</dbReference>
<reference evidence="1 2" key="1">
    <citation type="submission" date="2019-11" db="EMBL/GenBank/DDBJ databases">
        <title>The Phosphoenolpyruvate Phosphotransferase System Regulates Serratia proteamaculans 336X Biofilm Formation and Wheat Roots colonization.</title>
        <authorList>
            <person name="Liu F."/>
        </authorList>
    </citation>
    <scope>NUCLEOTIDE SEQUENCE [LARGE SCALE GENOMIC DNA]</scope>
    <source>
        <strain evidence="1 2">336X</strain>
    </source>
</reference>
<gene>
    <name evidence="1" type="ORF">GHV41_26390</name>
</gene>
<proteinExistence type="predicted"/>
<evidence type="ECO:0000313" key="1">
    <source>
        <dbReference type="EMBL" id="QGH64176.1"/>
    </source>
</evidence>
<dbReference type="EMBL" id="CP045913">
    <property type="protein sequence ID" value="QGH64176.1"/>
    <property type="molecule type" value="Genomic_DNA"/>
</dbReference>
<organism evidence="1 2">
    <name type="scientific">Serratia proteamaculans</name>
    <dbReference type="NCBI Taxonomy" id="28151"/>
    <lineage>
        <taxon>Bacteria</taxon>
        <taxon>Pseudomonadati</taxon>
        <taxon>Pseudomonadota</taxon>
        <taxon>Gammaproteobacteria</taxon>
        <taxon>Enterobacterales</taxon>
        <taxon>Yersiniaceae</taxon>
        <taxon>Serratia</taxon>
    </lineage>
</organism>
<dbReference type="RefSeq" id="WP_153860786.1">
    <property type="nucleotide sequence ID" value="NZ_CP045913.1"/>
</dbReference>
<dbReference type="AlphaFoldDB" id="A0A5Q2VIZ7"/>